<name>A0A6S6R6E0_9FIRM</name>
<dbReference type="KEGG" id="acel:acsn021_44880"/>
<organism evidence="1 2">
    <name type="scientific">Anaerocolumna cellulosilytica</name>
    <dbReference type="NCBI Taxonomy" id="433286"/>
    <lineage>
        <taxon>Bacteria</taxon>
        <taxon>Bacillati</taxon>
        <taxon>Bacillota</taxon>
        <taxon>Clostridia</taxon>
        <taxon>Lachnospirales</taxon>
        <taxon>Lachnospiraceae</taxon>
        <taxon>Anaerocolumna</taxon>
    </lineage>
</organism>
<dbReference type="InterPro" id="IPR027417">
    <property type="entry name" value="P-loop_NTPase"/>
</dbReference>
<reference evidence="1 2" key="1">
    <citation type="journal article" date="2016" name="Int. J. Syst. Evol. Microbiol.">
        <title>Descriptions of Anaerotaenia torta gen. nov., sp. nov. and Anaerocolumna cellulosilytica gen. nov., sp. nov. isolated from a methanogenic reactor of cattle waste.</title>
        <authorList>
            <person name="Uek A."/>
            <person name="Ohtaki Y."/>
            <person name="Kaku N."/>
            <person name="Ueki K."/>
        </authorList>
    </citation>
    <scope>NUCLEOTIDE SEQUENCE [LARGE SCALE GENOMIC DNA]</scope>
    <source>
        <strain evidence="1 2">SN021</strain>
    </source>
</reference>
<accession>A0A6S6R6E0</accession>
<dbReference type="GO" id="GO:0005524">
    <property type="term" value="F:ATP binding"/>
    <property type="evidence" value="ECO:0007669"/>
    <property type="project" value="InterPro"/>
</dbReference>
<dbReference type="Gene3D" id="2.40.50.1020">
    <property type="entry name" value="LytTr DNA-binding domain"/>
    <property type="match status" value="1"/>
</dbReference>
<dbReference type="Proteomes" id="UP000515561">
    <property type="component" value="Chromosome"/>
</dbReference>
<dbReference type="InterPro" id="IPR012046">
    <property type="entry name" value="LytTR_ABC"/>
</dbReference>
<dbReference type="PROSITE" id="PS50930">
    <property type="entry name" value="HTH_LYTTR"/>
    <property type="match status" value="1"/>
</dbReference>
<dbReference type="SUPFAM" id="SSF52540">
    <property type="entry name" value="P-loop containing nucleoside triphosphate hydrolases"/>
    <property type="match status" value="1"/>
</dbReference>
<keyword evidence="2" id="KW-1185">Reference proteome</keyword>
<dbReference type="EMBL" id="AP023367">
    <property type="protein sequence ID" value="BCJ96919.1"/>
    <property type="molecule type" value="Genomic_DNA"/>
</dbReference>
<evidence type="ECO:0000313" key="2">
    <source>
        <dbReference type="Proteomes" id="UP000515561"/>
    </source>
</evidence>
<dbReference type="AlphaFoldDB" id="A0A6S6R6E0"/>
<dbReference type="PROSITE" id="PS50893">
    <property type="entry name" value="ABC_TRANSPORTER_2"/>
    <property type="match status" value="1"/>
</dbReference>
<dbReference type="GO" id="GO:0003677">
    <property type="term" value="F:DNA binding"/>
    <property type="evidence" value="ECO:0007669"/>
    <property type="project" value="InterPro"/>
</dbReference>
<dbReference type="Pfam" id="PF00005">
    <property type="entry name" value="ABC_tran"/>
    <property type="match status" value="1"/>
</dbReference>
<sequence>MLAIKNLFKDMKNQSINGLDICVEKGSSLSIECSNEIGKLIFELILGKELPTRGEILIEGIPPQKFMKEKNGSIGVILKEDPLYENMSIEGYLRFFHELFSKGVDYKATMLKFGLLDIGNTKIHKLNYSEKRRVSLAREMLKKPTLLLLQEPILNMDRGGAKLVMEGIQELSNGGTALLITSVYLKDAILVGDKAYRLDEDGCREIDNKEEKAKEEKSLTVDNKSTYTLEKISAKIEDKILLFDPKEIDYIESEEGSSYLFIRGERFPCNLSLTELEERLVCFGFFRSHRSYLVNLQRVREVVTWTRNSYSLNLEDKVKSSIPLSKGRLEELKTILKL</sequence>
<dbReference type="SMART" id="SM00850">
    <property type="entry name" value="LytTR"/>
    <property type="match status" value="1"/>
</dbReference>
<dbReference type="PANTHER" id="PTHR43038:SF3">
    <property type="entry name" value="ABC TRANSPORTER G FAMILY MEMBER 20 ISOFORM X1"/>
    <property type="match status" value="1"/>
</dbReference>
<dbReference type="InterPro" id="IPR003439">
    <property type="entry name" value="ABC_transporter-like_ATP-bd"/>
</dbReference>
<protein>
    <submittedName>
        <fullName evidence="1">ABC transporter</fullName>
    </submittedName>
</protein>
<dbReference type="PANTHER" id="PTHR43038">
    <property type="entry name" value="ATP-BINDING CASSETTE, SUB-FAMILY H, MEMBER 1"/>
    <property type="match status" value="1"/>
</dbReference>
<dbReference type="PIRSF" id="PIRSF036612">
    <property type="entry name" value="ABC_ATP_LytTR"/>
    <property type="match status" value="1"/>
</dbReference>
<dbReference type="Gene3D" id="3.40.50.300">
    <property type="entry name" value="P-loop containing nucleotide triphosphate hydrolases"/>
    <property type="match status" value="1"/>
</dbReference>
<evidence type="ECO:0000313" key="1">
    <source>
        <dbReference type="EMBL" id="BCJ96919.1"/>
    </source>
</evidence>
<dbReference type="Pfam" id="PF04397">
    <property type="entry name" value="LytTR"/>
    <property type="match status" value="1"/>
</dbReference>
<dbReference type="RefSeq" id="WP_184092811.1">
    <property type="nucleotide sequence ID" value="NZ_AP023367.1"/>
</dbReference>
<gene>
    <name evidence="1" type="ORF">acsn021_44880</name>
</gene>
<dbReference type="GO" id="GO:0016887">
    <property type="term" value="F:ATP hydrolysis activity"/>
    <property type="evidence" value="ECO:0007669"/>
    <property type="project" value="InterPro"/>
</dbReference>
<proteinExistence type="predicted"/>
<dbReference type="InterPro" id="IPR007492">
    <property type="entry name" value="LytTR_DNA-bd_dom"/>
</dbReference>